<keyword evidence="2" id="KW-1185">Reference proteome</keyword>
<organism evidence="1 2">
    <name type="scientific">Dermatophagoides farinae</name>
    <name type="common">American house dust mite</name>
    <dbReference type="NCBI Taxonomy" id="6954"/>
    <lineage>
        <taxon>Eukaryota</taxon>
        <taxon>Metazoa</taxon>
        <taxon>Ecdysozoa</taxon>
        <taxon>Arthropoda</taxon>
        <taxon>Chelicerata</taxon>
        <taxon>Arachnida</taxon>
        <taxon>Acari</taxon>
        <taxon>Acariformes</taxon>
        <taxon>Sarcoptiformes</taxon>
        <taxon>Astigmata</taxon>
        <taxon>Psoroptidia</taxon>
        <taxon>Analgoidea</taxon>
        <taxon>Pyroglyphidae</taxon>
        <taxon>Dermatophagoidinae</taxon>
        <taxon>Dermatophagoides</taxon>
    </lineage>
</organism>
<reference evidence="1" key="1">
    <citation type="submission" date="2013-05" db="EMBL/GenBank/DDBJ databases">
        <authorList>
            <person name="Yim A.K.Y."/>
            <person name="Chan T.F."/>
            <person name="Ji K.M."/>
            <person name="Liu X.Y."/>
            <person name="Zhou J.W."/>
            <person name="Li R.Q."/>
            <person name="Yang K.Y."/>
            <person name="Li J."/>
            <person name="Li M."/>
            <person name="Law P.T.W."/>
            <person name="Wu Y.L."/>
            <person name="Cai Z.L."/>
            <person name="Qin H."/>
            <person name="Bao Y."/>
            <person name="Leung R.K.K."/>
            <person name="Ng P.K.S."/>
            <person name="Zou J."/>
            <person name="Zhong X.J."/>
            <person name="Ran P.X."/>
            <person name="Zhong N.S."/>
            <person name="Liu Z.G."/>
            <person name="Tsui S.K.W."/>
        </authorList>
    </citation>
    <scope>NUCLEOTIDE SEQUENCE</scope>
    <source>
        <strain evidence="1">Derf</strain>
        <tissue evidence="1">Whole organism</tissue>
    </source>
</reference>
<dbReference type="EMBL" id="ASGP02000004">
    <property type="protein sequence ID" value="KAH9510522.1"/>
    <property type="molecule type" value="Genomic_DNA"/>
</dbReference>
<dbReference type="Proteomes" id="UP000790347">
    <property type="component" value="Unassembled WGS sequence"/>
</dbReference>
<comment type="caution">
    <text evidence="1">The sequence shown here is derived from an EMBL/GenBank/DDBJ whole genome shotgun (WGS) entry which is preliminary data.</text>
</comment>
<evidence type="ECO:0000313" key="1">
    <source>
        <dbReference type="EMBL" id="KAH9510522.1"/>
    </source>
</evidence>
<protein>
    <submittedName>
        <fullName evidence="1">Uncharacterized protein</fullName>
    </submittedName>
</protein>
<proteinExistence type="predicted"/>
<accession>A0A922HX45</accession>
<gene>
    <name evidence="1" type="ORF">DERF_009044</name>
</gene>
<evidence type="ECO:0000313" key="2">
    <source>
        <dbReference type="Proteomes" id="UP000790347"/>
    </source>
</evidence>
<sequence>MKICDNRDLKILNPYHYHMDLYVENEKQWLFYRYNVLKMIALGHYLSKKLWSDDCVLMNNNNKIKNQMK</sequence>
<name>A0A922HX45_DERFA</name>
<dbReference type="AlphaFoldDB" id="A0A922HX45"/>
<reference evidence="1" key="2">
    <citation type="journal article" date="2022" name="Res Sq">
        <title>Comparative Genomics Reveals Insights into the Divergent Evolution of Astigmatic Mites and Household Pest Adaptations.</title>
        <authorList>
            <person name="Xiong Q."/>
            <person name="Wan A.T.-Y."/>
            <person name="Liu X.-Y."/>
            <person name="Fung C.S.-H."/>
            <person name="Xiao X."/>
            <person name="Malainual N."/>
            <person name="Hou J."/>
            <person name="Wang L."/>
            <person name="Wang M."/>
            <person name="Yang K."/>
            <person name="Cui Y."/>
            <person name="Leung E."/>
            <person name="Nong W."/>
            <person name="Shin S.-K."/>
            <person name="Au S."/>
            <person name="Jeong K.Y."/>
            <person name="Chew F.T."/>
            <person name="Hui J."/>
            <person name="Leung T.F."/>
            <person name="Tungtrongchitr A."/>
            <person name="Zhong N."/>
            <person name="Liu Z."/>
            <person name="Tsui S."/>
        </authorList>
    </citation>
    <scope>NUCLEOTIDE SEQUENCE</scope>
    <source>
        <strain evidence="1">Derf</strain>
        <tissue evidence="1">Whole organism</tissue>
    </source>
</reference>